<protein>
    <submittedName>
        <fullName evidence="1">Nitroreductase family deazaflavin-dependent oxidoreductase</fullName>
    </submittedName>
</protein>
<dbReference type="InterPro" id="IPR012349">
    <property type="entry name" value="Split_barrel_FMN-bd"/>
</dbReference>
<dbReference type="Gene3D" id="2.30.110.10">
    <property type="entry name" value="Electron Transport, Fmn-binding Protein, Chain A"/>
    <property type="match status" value="1"/>
</dbReference>
<evidence type="ECO:0000313" key="1">
    <source>
        <dbReference type="EMBL" id="MDL2075080.1"/>
    </source>
</evidence>
<gene>
    <name evidence="1" type="ORF">QNN03_01350</name>
</gene>
<dbReference type="Pfam" id="PF04075">
    <property type="entry name" value="F420H2_quin_red"/>
    <property type="match status" value="1"/>
</dbReference>
<dbReference type="InterPro" id="IPR004378">
    <property type="entry name" value="F420H2_quin_Rdtase"/>
</dbReference>
<reference evidence="1 2" key="1">
    <citation type="submission" date="2023-05" db="EMBL/GenBank/DDBJ databases">
        <title>Streptomyces fuscus sp. nov., a brown-black pigment producing actinomyces isolated from dry sand of Sea duck farm.</title>
        <authorList>
            <person name="Xie J."/>
            <person name="Shen N."/>
        </authorList>
    </citation>
    <scope>NUCLEOTIDE SEQUENCE [LARGE SCALE GENOMIC DNA]</scope>
    <source>
        <strain evidence="1 2">GXMU-J15</strain>
    </source>
</reference>
<sequence>MTTSAHVKKPGWITVNVVNRFVAWLTRRGVSVWGSRVLAVRGRKSGQWRTTPVNLLTFEGEQYLLAPRGHVQWTHNMRAAGSGELRLGKHVDVFTATEVADDDKVPLLRAYLKRWKAEVGVFFDGVGPDSPDADLRRIAPNHPAFRITVQSRRVDK</sequence>
<organism evidence="1 2">
    <name type="scientific">Streptomyces fuscus</name>
    <dbReference type="NCBI Taxonomy" id="3048495"/>
    <lineage>
        <taxon>Bacteria</taxon>
        <taxon>Bacillati</taxon>
        <taxon>Actinomycetota</taxon>
        <taxon>Actinomycetes</taxon>
        <taxon>Kitasatosporales</taxon>
        <taxon>Streptomycetaceae</taxon>
        <taxon>Streptomyces</taxon>
    </lineage>
</organism>
<accession>A0ABT7IR71</accession>
<dbReference type="EMBL" id="JASJUS010000001">
    <property type="protein sequence ID" value="MDL2075080.1"/>
    <property type="molecule type" value="Genomic_DNA"/>
</dbReference>
<comment type="caution">
    <text evidence="1">The sequence shown here is derived from an EMBL/GenBank/DDBJ whole genome shotgun (WGS) entry which is preliminary data.</text>
</comment>
<evidence type="ECO:0000313" key="2">
    <source>
        <dbReference type="Proteomes" id="UP001241926"/>
    </source>
</evidence>
<dbReference type="NCBIfam" id="TIGR00026">
    <property type="entry name" value="hi_GC_TIGR00026"/>
    <property type="match status" value="1"/>
</dbReference>
<dbReference type="Proteomes" id="UP001241926">
    <property type="component" value="Unassembled WGS sequence"/>
</dbReference>
<dbReference type="RefSeq" id="WP_285429768.1">
    <property type="nucleotide sequence ID" value="NZ_JASJUS010000001.1"/>
</dbReference>
<name>A0ABT7IR71_9ACTN</name>
<proteinExistence type="predicted"/>
<keyword evidence="2" id="KW-1185">Reference proteome</keyword>